<keyword evidence="6" id="KW-1185">Reference proteome</keyword>
<dbReference type="Gene3D" id="3.40.50.150">
    <property type="entry name" value="Vaccinia Virus protein VP39"/>
    <property type="match status" value="1"/>
</dbReference>
<dbReference type="PANTHER" id="PTHR43619:SF2">
    <property type="entry name" value="S-ADENOSYL-L-METHIONINE-DEPENDENT METHYLTRANSFERASES SUPERFAMILY PROTEIN"/>
    <property type="match status" value="1"/>
</dbReference>
<dbReference type="GO" id="GO:0032259">
    <property type="term" value="P:methylation"/>
    <property type="evidence" value="ECO:0007669"/>
    <property type="project" value="UniProtKB-KW"/>
</dbReference>
<dbReference type="SUPFAM" id="SSF53335">
    <property type="entry name" value="S-adenosyl-L-methionine-dependent methyltransferases"/>
    <property type="match status" value="1"/>
</dbReference>
<evidence type="ECO:0000313" key="6">
    <source>
        <dbReference type="Proteomes" id="UP001611383"/>
    </source>
</evidence>
<dbReference type="Pfam" id="PF04072">
    <property type="entry name" value="LCM"/>
    <property type="match status" value="1"/>
</dbReference>
<dbReference type="InterPro" id="IPR029063">
    <property type="entry name" value="SAM-dependent_MTases_sf"/>
</dbReference>
<evidence type="ECO:0000256" key="1">
    <source>
        <dbReference type="ARBA" id="ARBA00008138"/>
    </source>
</evidence>
<reference evidence="5 6" key="1">
    <citation type="submission" date="2019-08" db="EMBL/GenBank/DDBJ databases">
        <title>Archangium and Cystobacter genomes.</title>
        <authorList>
            <person name="Chen I.-C.K."/>
            <person name="Wielgoss S."/>
        </authorList>
    </citation>
    <scope>NUCLEOTIDE SEQUENCE [LARGE SCALE GENOMIC DNA]</scope>
    <source>
        <strain evidence="5 6">Cbm 6</strain>
    </source>
</reference>
<name>A0ABY9X3Q5_9BACT</name>
<keyword evidence="2 4" id="KW-0489">Methyltransferase</keyword>
<dbReference type="PANTHER" id="PTHR43619">
    <property type="entry name" value="S-ADENOSYL-L-METHIONINE-DEPENDENT METHYLTRANSFERASE YKTD-RELATED"/>
    <property type="match status" value="1"/>
</dbReference>
<evidence type="ECO:0000256" key="3">
    <source>
        <dbReference type="ARBA" id="ARBA00022679"/>
    </source>
</evidence>
<keyword evidence="4" id="KW-0949">S-adenosyl-L-methionine</keyword>
<dbReference type="EMBL" id="CP043494">
    <property type="protein sequence ID" value="WNG50040.1"/>
    <property type="molecule type" value="Genomic_DNA"/>
</dbReference>
<evidence type="ECO:0000313" key="5">
    <source>
        <dbReference type="EMBL" id="WNG50040.1"/>
    </source>
</evidence>
<dbReference type="GO" id="GO:0008168">
    <property type="term" value="F:methyltransferase activity"/>
    <property type="evidence" value="ECO:0007669"/>
    <property type="project" value="UniProtKB-KW"/>
</dbReference>
<gene>
    <name evidence="5" type="ORF">F0U60_42395</name>
</gene>
<dbReference type="RefSeq" id="WP_395808655.1">
    <property type="nucleotide sequence ID" value="NZ_CP043494.1"/>
</dbReference>
<evidence type="ECO:0000256" key="4">
    <source>
        <dbReference type="RuleBase" id="RU362030"/>
    </source>
</evidence>
<comment type="similarity">
    <text evidence="1 4">Belongs to the UPF0677 family.</text>
</comment>
<dbReference type="Proteomes" id="UP001611383">
    <property type="component" value="Chromosome"/>
</dbReference>
<evidence type="ECO:0000256" key="2">
    <source>
        <dbReference type="ARBA" id="ARBA00022603"/>
    </source>
</evidence>
<organism evidence="5 6">
    <name type="scientific">Archangium minus</name>
    <dbReference type="NCBI Taxonomy" id="83450"/>
    <lineage>
        <taxon>Bacteria</taxon>
        <taxon>Pseudomonadati</taxon>
        <taxon>Myxococcota</taxon>
        <taxon>Myxococcia</taxon>
        <taxon>Myxococcales</taxon>
        <taxon>Cystobacterineae</taxon>
        <taxon>Archangiaceae</taxon>
        <taxon>Archangium</taxon>
    </lineage>
</organism>
<sequence>MANPAAQTAFGPMVIVAVEQLFPPGMRLIQDDVAYRFLPTGMRALVVMTRLSSIRAWFIRAMEKKGPGLWGLMPCRKRYIDDKVTEALSAGIETVVNLGAGLDTRAYRLAALANVPVFEVDQPENIEYKRTRLQALLGEVPAHVKLVPIDFERQELESALASHGHALGRRTFFIWEGVTQYLTEAGVRKTFEFLARSGRGSRLAFTYVRKDFIEGSALYGQEEIYQTMRVKNDVWRFGLMPEHIADFLKEYAWRELEQVGSEELSERYVKPSGRSVPVSAIERIVYAEKL</sequence>
<dbReference type="EC" id="2.1.1.-" evidence="4"/>
<comment type="function">
    <text evidence="4">Exhibits S-adenosyl-L-methionine-dependent methyltransferase activity.</text>
</comment>
<accession>A0ABY9X3Q5</accession>
<dbReference type="NCBIfam" id="TIGR00027">
    <property type="entry name" value="mthyl_TIGR00027"/>
    <property type="match status" value="1"/>
</dbReference>
<dbReference type="InterPro" id="IPR011610">
    <property type="entry name" value="SAM_mthyl_Trfase_ML2640-like"/>
</dbReference>
<proteinExistence type="inferred from homology"/>
<protein>
    <recommendedName>
        <fullName evidence="4">S-adenosyl-L-methionine-dependent methyltransferase</fullName>
        <ecNumber evidence="4">2.1.1.-</ecNumber>
    </recommendedName>
</protein>
<dbReference type="InterPro" id="IPR007213">
    <property type="entry name" value="Ppm1/Ppm2/Tcmp"/>
</dbReference>
<keyword evidence="3 5" id="KW-0808">Transferase</keyword>